<name>A0ABT5Y311_9FLAO</name>
<feature type="domain" description="NADH:flavin oxidoreductase/NADH oxidase N-terminal" evidence="1">
    <location>
        <begin position="7"/>
        <end position="331"/>
    </location>
</feature>
<organism evidence="2 3">
    <name type="scientific">Flagellimonas yonaguniensis</name>
    <dbReference type="NCBI Taxonomy" id="3031325"/>
    <lineage>
        <taxon>Bacteria</taxon>
        <taxon>Pseudomonadati</taxon>
        <taxon>Bacteroidota</taxon>
        <taxon>Flavobacteriia</taxon>
        <taxon>Flavobacteriales</taxon>
        <taxon>Flavobacteriaceae</taxon>
        <taxon>Flagellimonas</taxon>
    </lineage>
</organism>
<dbReference type="SUPFAM" id="SSF51395">
    <property type="entry name" value="FMN-linked oxidoreductases"/>
    <property type="match status" value="1"/>
</dbReference>
<dbReference type="Proteomes" id="UP001221366">
    <property type="component" value="Unassembled WGS sequence"/>
</dbReference>
<evidence type="ECO:0000313" key="2">
    <source>
        <dbReference type="EMBL" id="MDF0717696.1"/>
    </source>
</evidence>
<dbReference type="Gene3D" id="3.20.20.70">
    <property type="entry name" value="Aldolase class I"/>
    <property type="match status" value="1"/>
</dbReference>
<dbReference type="RefSeq" id="WP_275616845.1">
    <property type="nucleotide sequence ID" value="NZ_JARFVB010000014.1"/>
</dbReference>
<accession>A0ABT5Y311</accession>
<dbReference type="InterPro" id="IPR013785">
    <property type="entry name" value="Aldolase_TIM"/>
</dbReference>
<dbReference type="CDD" id="cd02933">
    <property type="entry name" value="OYE_like_FMN"/>
    <property type="match status" value="1"/>
</dbReference>
<sequence>MKLLEQTQLGRLSLKNRMVMSAMTRNRADENGVVHDMTVTYYKQRATAGLIITEAINISEGAIGSPLTPGIYTQAQIDAWKKVTKAVHQADGKIVAQLWHTGRIGHSVDRKGVVPVAPSAIAIRGAQHFTSQGLKDYEVPRALDLSEIKEIINDYGKAASNAMEAGFDGVEVHAANGYLPHQFLSDSANHRKDEYGGSIENRCQFVLDVMKEVVHTIGRDRVGIKISPLHPYGNMVFDDPKATFMYLLNELNTLDFAFVEIMKKNPMFPLLDHYPQEDEIELWGSLIKTKLIANTSYTKENAEMELKKGIADLISFGSMFLANPDLPKRFRLDAELNHPDQNTFFGGNEKGYIDYPTL</sequence>
<evidence type="ECO:0000259" key="1">
    <source>
        <dbReference type="Pfam" id="PF00724"/>
    </source>
</evidence>
<gene>
    <name evidence="2" type="ORF">PY092_16150</name>
</gene>
<proteinExistence type="predicted"/>
<keyword evidence="3" id="KW-1185">Reference proteome</keyword>
<dbReference type="PANTHER" id="PTHR22893:SF91">
    <property type="entry name" value="NADPH DEHYDROGENASE 2-RELATED"/>
    <property type="match status" value="1"/>
</dbReference>
<dbReference type="InterPro" id="IPR001155">
    <property type="entry name" value="OxRdtase_FMN_N"/>
</dbReference>
<dbReference type="InterPro" id="IPR045247">
    <property type="entry name" value="Oye-like"/>
</dbReference>
<dbReference type="PANTHER" id="PTHR22893">
    <property type="entry name" value="NADH OXIDOREDUCTASE-RELATED"/>
    <property type="match status" value="1"/>
</dbReference>
<evidence type="ECO:0000313" key="3">
    <source>
        <dbReference type="Proteomes" id="UP001221366"/>
    </source>
</evidence>
<protein>
    <submittedName>
        <fullName evidence="2">Alkene reductase</fullName>
    </submittedName>
</protein>
<reference evidence="2 3" key="1">
    <citation type="submission" date="2023-03" db="EMBL/GenBank/DDBJ databases">
        <title>Muricauda XX sp. nov. and Muricauda XXX sp. nov., two novel species isolated from Okinawa Trough.</title>
        <authorList>
            <person name="Cao W."/>
            <person name="Deng X."/>
        </authorList>
    </citation>
    <scope>NUCLEOTIDE SEQUENCE [LARGE SCALE GENOMIC DNA]</scope>
    <source>
        <strain evidence="2 3">334s03</strain>
    </source>
</reference>
<dbReference type="Pfam" id="PF00724">
    <property type="entry name" value="Oxidored_FMN"/>
    <property type="match status" value="1"/>
</dbReference>
<dbReference type="EMBL" id="JARFVB010000014">
    <property type="protein sequence ID" value="MDF0717696.1"/>
    <property type="molecule type" value="Genomic_DNA"/>
</dbReference>
<comment type="caution">
    <text evidence="2">The sequence shown here is derived from an EMBL/GenBank/DDBJ whole genome shotgun (WGS) entry which is preliminary data.</text>
</comment>